<proteinExistence type="inferred from homology"/>
<gene>
    <name evidence="8" type="primary">LOC111022962</name>
</gene>
<dbReference type="InterPro" id="IPR035595">
    <property type="entry name" value="UDP_glycos_trans_CS"/>
</dbReference>
<dbReference type="EC" id="2.4.1.-" evidence="5"/>
<feature type="domain" description="Glycosyltransferase N-terminal" evidence="6">
    <location>
        <begin position="12"/>
        <end position="237"/>
    </location>
</feature>
<dbReference type="Pfam" id="PF00201">
    <property type="entry name" value="UDPGT"/>
    <property type="match status" value="1"/>
</dbReference>
<evidence type="ECO:0000259" key="6">
    <source>
        <dbReference type="Pfam" id="PF26168"/>
    </source>
</evidence>
<keyword evidence="3 4" id="KW-0808">Transferase</keyword>
<evidence type="ECO:0000256" key="3">
    <source>
        <dbReference type="ARBA" id="ARBA00022679"/>
    </source>
</evidence>
<organism evidence="7 8">
    <name type="scientific">Momordica charantia</name>
    <name type="common">Bitter gourd</name>
    <name type="synonym">Balsam pear</name>
    <dbReference type="NCBI Taxonomy" id="3673"/>
    <lineage>
        <taxon>Eukaryota</taxon>
        <taxon>Viridiplantae</taxon>
        <taxon>Streptophyta</taxon>
        <taxon>Embryophyta</taxon>
        <taxon>Tracheophyta</taxon>
        <taxon>Spermatophyta</taxon>
        <taxon>Magnoliopsida</taxon>
        <taxon>eudicotyledons</taxon>
        <taxon>Gunneridae</taxon>
        <taxon>Pentapetalae</taxon>
        <taxon>rosids</taxon>
        <taxon>fabids</taxon>
        <taxon>Cucurbitales</taxon>
        <taxon>Cucurbitaceae</taxon>
        <taxon>Momordiceae</taxon>
        <taxon>Momordica</taxon>
    </lineage>
</organism>
<evidence type="ECO:0000256" key="5">
    <source>
        <dbReference type="RuleBase" id="RU362057"/>
    </source>
</evidence>
<dbReference type="GeneID" id="111022962"/>
<dbReference type="CDD" id="cd03784">
    <property type="entry name" value="GT1_Gtf-like"/>
    <property type="match status" value="1"/>
</dbReference>
<dbReference type="InterPro" id="IPR002213">
    <property type="entry name" value="UDP_glucos_trans"/>
</dbReference>
<evidence type="ECO:0000256" key="4">
    <source>
        <dbReference type="RuleBase" id="RU003718"/>
    </source>
</evidence>
<accession>A0A6J1DRX1</accession>
<dbReference type="SMR" id="A0A6J1DRX1"/>
<dbReference type="RefSeq" id="XP_022155979.1">
    <property type="nucleotide sequence ID" value="XM_022300287.1"/>
</dbReference>
<keyword evidence="4" id="KW-0328">Glycosyltransferase</keyword>
<dbReference type="PROSITE" id="PS00375">
    <property type="entry name" value="UDPGT"/>
    <property type="match status" value="1"/>
</dbReference>
<dbReference type="Proteomes" id="UP000504603">
    <property type="component" value="Unplaced"/>
</dbReference>
<keyword evidence="7" id="KW-1185">Reference proteome</keyword>
<dbReference type="OrthoDB" id="5835829at2759"/>
<dbReference type="PANTHER" id="PTHR48044:SF29">
    <property type="entry name" value="GLYCOSYLTRANSFERASE"/>
    <property type="match status" value="1"/>
</dbReference>
<comment type="pathway">
    <text evidence="1">Secondary metabolite biosynthesis; terpenoid biosynthesis.</text>
</comment>
<evidence type="ECO:0000313" key="7">
    <source>
        <dbReference type="Proteomes" id="UP000504603"/>
    </source>
</evidence>
<dbReference type="PANTHER" id="PTHR48044">
    <property type="entry name" value="GLYCOSYLTRANSFERASE"/>
    <property type="match status" value="1"/>
</dbReference>
<dbReference type="FunFam" id="3.40.50.2000:FF:000060">
    <property type="entry name" value="Glycosyltransferase"/>
    <property type="match status" value="1"/>
</dbReference>
<evidence type="ECO:0000256" key="2">
    <source>
        <dbReference type="ARBA" id="ARBA00009995"/>
    </source>
</evidence>
<dbReference type="KEGG" id="mcha:111022962"/>
<dbReference type="Pfam" id="PF26168">
    <property type="entry name" value="Glyco_transf_N"/>
    <property type="match status" value="1"/>
</dbReference>
<evidence type="ECO:0000313" key="8">
    <source>
        <dbReference type="RefSeq" id="XP_022155979.1"/>
    </source>
</evidence>
<dbReference type="SUPFAM" id="SSF53756">
    <property type="entry name" value="UDP-Glycosyltransferase/glycogen phosphorylase"/>
    <property type="match status" value="1"/>
</dbReference>
<comment type="similarity">
    <text evidence="2 4">Belongs to the UDP-glycosyltransferase family.</text>
</comment>
<reference evidence="8" key="1">
    <citation type="submission" date="2025-08" db="UniProtKB">
        <authorList>
            <consortium name="RefSeq"/>
        </authorList>
    </citation>
    <scope>IDENTIFICATION</scope>
    <source>
        <strain evidence="8">OHB3-1</strain>
    </source>
</reference>
<sequence length="450" mass="50449">MDAHQQAEHTTTILMLPWVGYGHLTAYLELAKALSRRNFHIYYCSTPVNIESIKPKLTIPCSSIQFVELHLPSSDDLPPNLHTTNGLPSHLMPTLHQAFSAAAPLFEEILQTLCPHLLIYDSLQPWAPKIASSLKIPALNFNTSGVSVIAQALHAIHHPDSKFPLSDFILHNYWKSTYTTADGGASEKTRRAREAFLYCLNSSGNAILINTFRELEGEYIDYLSLLLNKKVIPIGPLVYEPNQDEDQDEEYRSIKNWLDKKEPCSTVFVSFGSEYFPSNEEMEEIAPGLEESGANFIWVVRFPKLENRNGIIEEGLLERAGERGMVIKEWAPQARILRHGSIGGFVSHCGWNSVMESIICGVPVIGVPMRVDQPYNAGLVEEAGVGVEAKRDPDGKIQRHEVSKLIKQVVVEKTRDDVRKKVAQMSEILRRKGDEKIDEMVALISLLPKG</sequence>
<dbReference type="Gene3D" id="3.40.50.2000">
    <property type="entry name" value="Glycogen Phosphorylase B"/>
    <property type="match status" value="2"/>
</dbReference>
<dbReference type="AlphaFoldDB" id="A0A6J1DRX1"/>
<dbReference type="GO" id="GO:0008194">
    <property type="term" value="F:UDP-glycosyltransferase activity"/>
    <property type="evidence" value="ECO:0007669"/>
    <property type="project" value="InterPro"/>
</dbReference>
<evidence type="ECO:0000256" key="1">
    <source>
        <dbReference type="ARBA" id="ARBA00004721"/>
    </source>
</evidence>
<dbReference type="GO" id="GO:1901137">
    <property type="term" value="P:carbohydrate derivative biosynthetic process"/>
    <property type="evidence" value="ECO:0007669"/>
    <property type="project" value="UniProtKB-ARBA"/>
</dbReference>
<name>A0A6J1DRX1_MOMCH</name>
<protein>
    <recommendedName>
        <fullName evidence="5">Glycosyltransferase</fullName>
        <ecNumber evidence="5">2.4.1.-</ecNumber>
    </recommendedName>
</protein>
<dbReference type="InterPro" id="IPR058980">
    <property type="entry name" value="Glyco_transf_N"/>
</dbReference>